<organism evidence="3 4">
    <name type="scientific">Ancylobacter amanitiformis</name>
    <dbReference type="NCBI Taxonomy" id="217069"/>
    <lineage>
        <taxon>Bacteria</taxon>
        <taxon>Pseudomonadati</taxon>
        <taxon>Pseudomonadota</taxon>
        <taxon>Alphaproteobacteria</taxon>
        <taxon>Hyphomicrobiales</taxon>
        <taxon>Xanthobacteraceae</taxon>
        <taxon>Ancylobacter</taxon>
    </lineage>
</organism>
<dbReference type="EMBL" id="JAUSVR010000007">
    <property type="protein sequence ID" value="MDQ0511663.1"/>
    <property type="molecule type" value="Genomic_DNA"/>
</dbReference>
<evidence type="ECO:0000259" key="2">
    <source>
        <dbReference type="Pfam" id="PF13392"/>
    </source>
</evidence>
<dbReference type="Gene3D" id="3.90.75.20">
    <property type="match status" value="1"/>
</dbReference>
<proteinExistence type="predicted"/>
<feature type="region of interest" description="Disordered" evidence="1">
    <location>
        <begin position="112"/>
        <end position="137"/>
    </location>
</feature>
<reference evidence="3 4" key="1">
    <citation type="submission" date="2023-07" db="EMBL/GenBank/DDBJ databases">
        <title>Genomic Encyclopedia of Type Strains, Phase IV (KMG-IV): sequencing the most valuable type-strain genomes for metagenomic binning, comparative biology and taxonomic classification.</title>
        <authorList>
            <person name="Goeker M."/>
        </authorList>
    </citation>
    <scope>NUCLEOTIDE SEQUENCE [LARGE SCALE GENOMIC DNA]</scope>
    <source>
        <strain evidence="3 4">DSM 15561</strain>
    </source>
</reference>
<feature type="domain" description="HNH nuclease" evidence="2">
    <location>
        <begin position="77"/>
        <end position="120"/>
    </location>
</feature>
<gene>
    <name evidence="3" type="ORF">QOZ99_002562</name>
</gene>
<name>A0ABU0LSU6_9HYPH</name>
<evidence type="ECO:0000313" key="4">
    <source>
        <dbReference type="Proteomes" id="UP001235094"/>
    </source>
</evidence>
<dbReference type="Pfam" id="PF13392">
    <property type="entry name" value="HNH_3"/>
    <property type="match status" value="1"/>
</dbReference>
<dbReference type="InterPro" id="IPR044925">
    <property type="entry name" value="His-Me_finger_sf"/>
</dbReference>
<keyword evidence="4" id="KW-1185">Reference proteome</keyword>
<dbReference type="InterPro" id="IPR003615">
    <property type="entry name" value="HNH_nuc"/>
</dbReference>
<evidence type="ECO:0000313" key="3">
    <source>
        <dbReference type="EMBL" id="MDQ0511663.1"/>
    </source>
</evidence>
<feature type="compositionally biased region" description="Basic residues" evidence="1">
    <location>
        <begin position="121"/>
        <end position="130"/>
    </location>
</feature>
<comment type="caution">
    <text evidence="3">The sequence shown here is derived from an EMBL/GenBank/DDBJ whole genome shotgun (WGS) entry which is preliminary data.</text>
</comment>
<dbReference type="Proteomes" id="UP001235094">
    <property type="component" value="Unassembled WGS sequence"/>
</dbReference>
<accession>A0ABU0LSU6</accession>
<sequence>MSEATRLATPELTADIARELLEYDPDTGVLTWRWRDRKWFKTDGAWASRNALWAGKPAGSDHPAGYRKVNIAGKFIWVHRLIWLMQTGAWPAHHIDHIDHDTSNNRWENLREATPEENARNQRRNVRNKSGRTGVHQDRSGRWWARVRSMGERLERGPFKEFWQAELVRTGMQRAAGDYHPNHGVDLKAGEVPEHHDIITIETDVHRGGR</sequence>
<evidence type="ECO:0000256" key="1">
    <source>
        <dbReference type="SAM" id="MobiDB-lite"/>
    </source>
</evidence>
<protein>
    <recommendedName>
        <fullName evidence="2">HNH nuclease domain-containing protein</fullName>
    </recommendedName>
</protein>
<dbReference type="RefSeq" id="WP_306890355.1">
    <property type="nucleotide sequence ID" value="NZ_JAUSVR010000007.1"/>
</dbReference>
<dbReference type="SUPFAM" id="SSF54060">
    <property type="entry name" value="His-Me finger endonucleases"/>
    <property type="match status" value="1"/>
</dbReference>